<reference evidence="2" key="1">
    <citation type="submission" date="2016-11" db="UniProtKB">
        <authorList>
            <consortium name="WormBaseParasite"/>
        </authorList>
    </citation>
    <scope>IDENTIFICATION</scope>
    <source>
        <strain evidence="2">KR3021</strain>
    </source>
</reference>
<dbReference type="WBParaSite" id="RSKR_0000528400.1">
    <property type="protein sequence ID" value="RSKR_0000528400.1"/>
    <property type="gene ID" value="RSKR_0000528400"/>
</dbReference>
<evidence type="ECO:0000313" key="2">
    <source>
        <dbReference type="WBParaSite" id="RSKR_0000528400.1"/>
    </source>
</evidence>
<accession>A0AC35TWZ1</accession>
<name>A0AC35TWZ1_9BILA</name>
<organism evidence="1 2">
    <name type="scientific">Rhabditophanes sp. KR3021</name>
    <dbReference type="NCBI Taxonomy" id="114890"/>
    <lineage>
        <taxon>Eukaryota</taxon>
        <taxon>Metazoa</taxon>
        <taxon>Ecdysozoa</taxon>
        <taxon>Nematoda</taxon>
        <taxon>Chromadorea</taxon>
        <taxon>Rhabditida</taxon>
        <taxon>Tylenchina</taxon>
        <taxon>Panagrolaimomorpha</taxon>
        <taxon>Strongyloidoidea</taxon>
        <taxon>Alloionematidae</taxon>
        <taxon>Rhabditophanes</taxon>
    </lineage>
</organism>
<proteinExistence type="predicted"/>
<sequence length="117" mass="13044">MQTSFIVAILLSICVASLYVQAHQLDEDSFGFNPDKRAMRNALVRFGRAGMRNALVRFGKRASDIPIFLTSDYGYKRNGAPQPFVRFGRSGRDGVEDQDLTPQSPSKSSQNSLKEDI</sequence>
<protein>
    <submittedName>
        <fullName evidence="2">Uncharacterized protein</fullName>
    </submittedName>
</protein>
<dbReference type="Proteomes" id="UP000095286">
    <property type="component" value="Unplaced"/>
</dbReference>
<evidence type="ECO:0000313" key="1">
    <source>
        <dbReference type="Proteomes" id="UP000095286"/>
    </source>
</evidence>